<comment type="cofactor">
    <cofactor evidence="1">
        <name>Zn(2+)</name>
        <dbReference type="ChEBI" id="CHEBI:29105"/>
    </cofactor>
</comment>
<protein>
    <submittedName>
        <fullName evidence="10">Peptidase T</fullName>
    </submittedName>
</protein>
<gene>
    <name evidence="10" type="ORF">THC_1575</name>
</gene>
<evidence type="ECO:0000256" key="4">
    <source>
        <dbReference type="ARBA" id="ARBA00022801"/>
    </source>
</evidence>
<comment type="cofactor">
    <cofactor evidence="8">
        <name>a divalent metal cation</name>
        <dbReference type="ChEBI" id="CHEBI:60240"/>
    </cofactor>
    <text evidence="8">Binds 2 divalent metal cations per subunit.</text>
</comment>
<feature type="domain" description="Peptidase M20 dimerisation" evidence="9">
    <location>
        <begin position="179"/>
        <end position="273"/>
    </location>
</feature>
<evidence type="ECO:0000259" key="9">
    <source>
        <dbReference type="Pfam" id="PF07687"/>
    </source>
</evidence>
<name>A0A0U5AJ56_9BACT</name>
<dbReference type="SUPFAM" id="SSF55031">
    <property type="entry name" value="Bacterial exopeptidase dimerisation domain"/>
    <property type="match status" value="1"/>
</dbReference>
<accession>A0A0U5AJ56</accession>
<dbReference type="PIRSF" id="PIRSF001123">
    <property type="entry name" value="PepA_GA"/>
    <property type="match status" value="1"/>
</dbReference>
<dbReference type="AlphaFoldDB" id="A0A0U5AJ56"/>
<dbReference type="GO" id="GO:0006508">
    <property type="term" value="P:proteolysis"/>
    <property type="evidence" value="ECO:0007669"/>
    <property type="project" value="UniProtKB-KW"/>
</dbReference>
<reference evidence="11" key="2">
    <citation type="journal article" date="2016" name="Int. J. Syst. Evol. Microbiol.">
        <title>Caldimicrobium thiodismutans sp. nov., a sulfur-disproportionating bacterium isolated from a hot spring.</title>
        <authorList>
            <person name="Kojima H."/>
            <person name="Umezawa K."/>
            <person name="Fukui M."/>
        </authorList>
    </citation>
    <scope>NUCLEOTIDE SEQUENCE [LARGE SCALE GENOMIC DNA]</scope>
    <source>
        <strain evidence="11">TF1</strain>
    </source>
</reference>
<keyword evidence="5" id="KW-0862">Zinc</keyword>
<feature type="binding site" evidence="8">
    <location>
        <position position="349"/>
    </location>
    <ligand>
        <name>Zn(2+)</name>
        <dbReference type="ChEBI" id="CHEBI:29105"/>
        <label>2</label>
    </ligand>
</feature>
<evidence type="ECO:0000313" key="10">
    <source>
        <dbReference type="EMBL" id="BAU23939.1"/>
    </source>
</evidence>
<dbReference type="OrthoDB" id="9804934at2"/>
<dbReference type="GO" id="GO:0008237">
    <property type="term" value="F:metallopeptidase activity"/>
    <property type="evidence" value="ECO:0007669"/>
    <property type="project" value="UniProtKB-KW"/>
</dbReference>
<evidence type="ECO:0000313" key="11">
    <source>
        <dbReference type="Proteomes" id="UP000068196"/>
    </source>
</evidence>
<keyword evidence="6" id="KW-0482">Metalloprotease</keyword>
<keyword evidence="3 8" id="KW-0479">Metal-binding</keyword>
<dbReference type="Proteomes" id="UP000068196">
    <property type="component" value="Chromosome"/>
</dbReference>
<dbReference type="PROSITE" id="PS00758">
    <property type="entry name" value="ARGE_DAPE_CPG2_1"/>
    <property type="match status" value="1"/>
</dbReference>
<comment type="similarity">
    <text evidence="7">Belongs to the peptidase M42 family.</text>
</comment>
<dbReference type="GO" id="GO:0004177">
    <property type="term" value="F:aminopeptidase activity"/>
    <property type="evidence" value="ECO:0007669"/>
    <property type="project" value="UniProtKB-UniRule"/>
</dbReference>
<organism evidence="10 11">
    <name type="scientific">Caldimicrobium thiodismutans</name>
    <dbReference type="NCBI Taxonomy" id="1653476"/>
    <lineage>
        <taxon>Bacteria</taxon>
        <taxon>Pseudomonadati</taxon>
        <taxon>Thermodesulfobacteriota</taxon>
        <taxon>Thermodesulfobacteria</taxon>
        <taxon>Thermodesulfobacteriales</taxon>
        <taxon>Thermodesulfobacteriaceae</taxon>
        <taxon>Caldimicrobium</taxon>
    </lineage>
</organism>
<dbReference type="RefSeq" id="WP_068515773.1">
    <property type="nucleotide sequence ID" value="NZ_AP014945.1"/>
</dbReference>
<dbReference type="Pfam" id="PF01546">
    <property type="entry name" value="Peptidase_M20"/>
    <property type="match status" value="1"/>
</dbReference>
<dbReference type="PATRIC" id="fig|1653476.3.peg.1637"/>
<evidence type="ECO:0000256" key="7">
    <source>
        <dbReference type="PIRNR" id="PIRNR001123"/>
    </source>
</evidence>
<reference evidence="10 11" key="1">
    <citation type="journal article" date="2016" name="Int. J. Syst. Evol. Microbiol.">
        <title>Caldimicrobium thiodismutans sp. nov., a sulfur-disproportionating bacterium isolated from a hot spring, and emended description of the genus Caldimicrobium.</title>
        <authorList>
            <person name="Kojima H."/>
            <person name="Umezawa K."/>
            <person name="Fukui M."/>
        </authorList>
    </citation>
    <scope>NUCLEOTIDE SEQUENCE [LARGE SCALE GENOMIC DNA]</scope>
    <source>
        <strain evidence="10 11">TF1</strain>
    </source>
</reference>
<proteinExistence type="inferred from homology"/>
<dbReference type="PANTHER" id="PTHR42994">
    <property type="entry name" value="PEPTIDASE T"/>
    <property type="match status" value="1"/>
</dbReference>
<dbReference type="KEGG" id="cthi:THC_1575"/>
<dbReference type="InterPro" id="IPR002933">
    <property type="entry name" value="Peptidase_M20"/>
</dbReference>
<dbReference type="SUPFAM" id="SSF53187">
    <property type="entry name" value="Zn-dependent exopeptidases"/>
    <property type="match status" value="1"/>
</dbReference>
<evidence type="ECO:0000256" key="8">
    <source>
        <dbReference type="PIRSR" id="PIRSR001123-2"/>
    </source>
</evidence>
<evidence type="ECO:0000256" key="6">
    <source>
        <dbReference type="ARBA" id="ARBA00023049"/>
    </source>
</evidence>
<evidence type="ECO:0000256" key="5">
    <source>
        <dbReference type="ARBA" id="ARBA00022833"/>
    </source>
</evidence>
<dbReference type="InterPro" id="IPR008007">
    <property type="entry name" value="Peptidase_M42"/>
</dbReference>
<dbReference type="STRING" id="1653476.THC_1575"/>
<evidence type="ECO:0000256" key="3">
    <source>
        <dbReference type="ARBA" id="ARBA00022723"/>
    </source>
</evidence>
<keyword evidence="4" id="KW-0378">Hydrolase</keyword>
<keyword evidence="11" id="KW-1185">Reference proteome</keyword>
<sequence>MLNPERLILEFKTLLGIESPSQKEAKLAYYLADLFEALGYPVFFDKSGEATGSNVGNLILKISGTIQAPPLLLCAHLDTVGPCEGIEVIEENGILKSNGKTILGADDKAGIAILIELARILKENPFPHPPLELIFTTTEEIGLLGAKNLDYKHIESRYGLVLDAENPEEVIHAAPSSYQFHLKVYGKSAHAGIEPEKGINAIKLLAQIVSGLPSGRIDDETTMNIGKINGGKYVNVVPDLAFVEGEMRSHKEEKLETLMSEVRRSVEEVFANYPHKIDNLPSFKLDFHRVFKAFYISEKDPLVQLVKQAGEKVGLNISLRKKEGGSDANVFNEKGIKTLIIGTGMQKVHTTEEFIKTSDLIKSAKLVLEVVKLAGKNPFSRA</sequence>
<dbReference type="InterPro" id="IPR010162">
    <property type="entry name" value="PepT-like"/>
</dbReference>
<dbReference type="InterPro" id="IPR036264">
    <property type="entry name" value="Bact_exopeptidase_dim_dom"/>
</dbReference>
<dbReference type="Gene3D" id="3.30.70.360">
    <property type="match status" value="1"/>
</dbReference>
<dbReference type="NCBIfam" id="TIGR01883">
    <property type="entry name" value="PepT-like"/>
    <property type="match status" value="1"/>
</dbReference>
<dbReference type="PANTHER" id="PTHR42994:SF2">
    <property type="entry name" value="PEPTIDASE"/>
    <property type="match status" value="1"/>
</dbReference>
<dbReference type="Gene3D" id="3.40.630.10">
    <property type="entry name" value="Zn peptidases"/>
    <property type="match status" value="1"/>
</dbReference>
<dbReference type="GO" id="GO:0046872">
    <property type="term" value="F:metal ion binding"/>
    <property type="evidence" value="ECO:0007669"/>
    <property type="project" value="UniProtKB-UniRule"/>
</dbReference>
<dbReference type="InterPro" id="IPR011650">
    <property type="entry name" value="Peptidase_M20_dimer"/>
</dbReference>
<keyword evidence="2" id="KW-0645">Protease</keyword>
<dbReference type="EMBL" id="AP014945">
    <property type="protein sequence ID" value="BAU23939.1"/>
    <property type="molecule type" value="Genomic_DNA"/>
</dbReference>
<dbReference type="Pfam" id="PF07687">
    <property type="entry name" value="M20_dimer"/>
    <property type="match status" value="1"/>
</dbReference>
<evidence type="ECO:0000256" key="1">
    <source>
        <dbReference type="ARBA" id="ARBA00001947"/>
    </source>
</evidence>
<dbReference type="InterPro" id="IPR001261">
    <property type="entry name" value="ArgE/DapE_CS"/>
</dbReference>
<evidence type="ECO:0000256" key="2">
    <source>
        <dbReference type="ARBA" id="ARBA00022670"/>
    </source>
</evidence>